<keyword evidence="2" id="KW-1133">Transmembrane helix</keyword>
<feature type="transmembrane region" description="Helical" evidence="2">
    <location>
        <begin position="275"/>
        <end position="301"/>
    </location>
</feature>
<evidence type="ECO:0000313" key="3">
    <source>
        <dbReference type="EMBL" id="CAK5264797.1"/>
    </source>
</evidence>
<accession>A0AAD2GZ27</accession>
<reference evidence="3" key="1">
    <citation type="submission" date="2023-11" db="EMBL/GenBank/DDBJ databases">
        <authorList>
            <person name="De Vega J J."/>
            <person name="De Vega J J."/>
        </authorList>
    </citation>
    <scope>NUCLEOTIDE SEQUENCE</scope>
</reference>
<dbReference type="EMBL" id="CAVNYO010000071">
    <property type="protein sequence ID" value="CAK5264797.1"/>
    <property type="molecule type" value="Genomic_DNA"/>
</dbReference>
<feature type="compositionally biased region" description="Polar residues" evidence="1">
    <location>
        <begin position="320"/>
        <end position="331"/>
    </location>
</feature>
<keyword evidence="2" id="KW-0472">Membrane</keyword>
<feature type="region of interest" description="Disordered" evidence="1">
    <location>
        <begin position="136"/>
        <end position="161"/>
    </location>
</feature>
<gene>
    <name evidence="4" type="ORF">MYCIT1_LOCUS30919</name>
    <name evidence="3" type="ORF">MYCIT1_LOCUS5278</name>
</gene>
<feature type="compositionally biased region" description="Polar residues" evidence="1">
    <location>
        <begin position="242"/>
        <end position="267"/>
    </location>
</feature>
<comment type="caution">
    <text evidence="3">The sequence shown here is derived from an EMBL/GenBank/DDBJ whole genome shotgun (WGS) entry which is preliminary data.</text>
</comment>
<keyword evidence="2" id="KW-0812">Transmembrane</keyword>
<evidence type="ECO:0000256" key="1">
    <source>
        <dbReference type="SAM" id="MobiDB-lite"/>
    </source>
</evidence>
<keyword evidence="5" id="KW-1185">Reference proteome</keyword>
<sequence length="379" mass="39315">MRMGPRFRHLARQALVTEHASSAVNRWMISSAQRVLPTHSLLLLLPRSTSHSLPSFCMSSPSLPPLSGSASQSSSSLLASSSAVLCPGQLFTPGGLRLSVTITNPTFTVVPSSATPGPETGQPLTTVVSSALLPGSAGSPSVDPGVTPAPSPTRSLARPSSSVGQVFVGASGSTFLSEITTVAILPSSPGSAFGLLPSFLTSQISSATPTLGLSLINLLPTLVSSATRGLPSTGSDLGADTAFSTTVPTTASSEATQTPPLVESQPNSGPPHRDITAIAAVGGALLCLVLILVSALVLLIFRRRRHHRRHVSRLDRESSALETRQTASPASSFFPAMRRHTDPALDVPSNLGLAVFPATLEEMLDMLDEAEQGPGRRMR</sequence>
<feature type="region of interest" description="Disordered" evidence="1">
    <location>
        <begin position="230"/>
        <end position="271"/>
    </location>
</feature>
<proteinExistence type="predicted"/>
<dbReference type="EMBL" id="CAVNYO010000440">
    <property type="protein sequence ID" value="CAK5280427.1"/>
    <property type="molecule type" value="Genomic_DNA"/>
</dbReference>
<name>A0AAD2GZ27_9AGAR</name>
<protein>
    <submittedName>
        <fullName evidence="3">Uncharacterized protein</fullName>
    </submittedName>
</protein>
<organism evidence="3 5">
    <name type="scientific">Mycena citricolor</name>
    <dbReference type="NCBI Taxonomy" id="2018698"/>
    <lineage>
        <taxon>Eukaryota</taxon>
        <taxon>Fungi</taxon>
        <taxon>Dikarya</taxon>
        <taxon>Basidiomycota</taxon>
        <taxon>Agaricomycotina</taxon>
        <taxon>Agaricomycetes</taxon>
        <taxon>Agaricomycetidae</taxon>
        <taxon>Agaricales</taxon>
        <taxon>Marasmiineae</taxon>
        <taxon>Mycenaceae</taxon>
        <taxon>Mycena</taxon>
    </lineage>
</organism>
<evidence type="ECO:0000313" key="4">
    <source>
        <dbReference type="EMBL" id="CAK5280427.1"/>
    </source>
</evidence>
<feature type="region of interest" description="Disordered" evidence="1">
    <location>
        <begin position="311"/>
        <end position="335"/>
    </location>
</feature>
<evidence type="ECO:0000313" key="5">
    <source>
        <dbReference type="Proteomes" id="UP001295794"/>
    </source>
</evidence>
<feature type="compositionally biased region" description="Polar residues" evidence="1">
    <location>
        <begin position="152"/>
        <end position="161"/>
    </location>
</feature>
<dbReference type="AlphaFoldDB" id="A0AAD2GZ27"/>
<evidence type="ECO:0000256" key="2">
    <source>
        <dbReference type="SAM" id="Phobius"/>
    </source>
</evidence>
<dbReference type="Proteomes" id="UP001295794">
    <property type="component" value="Unassembled WGS sequence"/>
</dbReference>